<accession>X0V6S3</accession>
<feature type="non-terminal residue" evidence="2">
    <location>
        <position position="1"/>
    </location>
</feature>
<gene>
    <name evidence="2" type="ORF">S01H1_34003</name>
</gene>
<comment type="caution">
    <text evidence="2">The sequence shown here is derived from an EMBL/GenBank/DDBJ whole genome shotgun (WGS) entry which is preliminary data.</text>
</comment>
<evidence type="ECO:0000256" key="1">
    <source>
        <dbReference type="SAM" id="MobiDB-lite"/>
    </source>
</evidence>
<dbReference type="Gene3D" id="3.30.40.220">
    <property type="match status" value="1"/>
</dbReference>
<protein>
    <submittedName>
        <fullName evidence="2">Uncharacterized protein</fullName>
    </submittedName>
</protein>
<organism evidence="2">
    <name type="scientific">marine sediment metagenome</name>
    <dbReference type="NCBI Taxonomy" id="412755"/>
    <lineage>
        <taxon>unclassified sequences</taxon>
        <taxon>metagenomes</taxon>
        <taxon>ecological metagenomes</taxon>
    </lineage>
</organism>
<sequence>LTLGAGKTVDGSPSVDRINPNKGYTPENCWIISHKANRIKSNATVCEIRMVAEGLENKGYY</sequence>
<name>X0V6S3_9ZZZZ</name>
<feature type="region of interest" description="Disordered" evidence="1">
    <location>
        <begin position="1"/>
        <end position="20"/>
    </location>
</feature>
<evidence type="ECO:0000313" key="2">
    <source>
        <dbReference type="EMBL" id="GAG13815.1"/>
    </source>
</evidence>
<proteinExistence type="predicted"/>
<dbReference type="EMBL" id="BARS01021139">
    <property type="protein sequence ID" value="GAG13815.1"/>
    <property type="molecule type" value="Genomic_DNA"/>
</dbReference>
<dbReference type="AlphaFoldDB" id="X0V6S3"/>
<reference evidence="2" key="1">
    <citation type="journal article" date="2014" name="Front. Microbiol.">
        <title>High frequency of phylogenetically diverse reductive dehalogenase-homologous genes in deep subseafloor sedimentary metagenomes.</title>
        <authorList>
            <person name="Kawai M."/>
            <person name="Futagami T."/>
            <person name="Toyoda A."/>
            <person name="Takaki Y."/>
            <person name="Nishi S."/>
            <person name="Hori S."/>
            <person name="Arai W."/>
            <person name="Tsubouchi T."/>
            <person name="Morono Y."/>
            <person name="Uchiyama I."/>
            <person name="Ito T."/>
            <person name="Fujiyama A."/>
            <person name="Inagaki F."/>
            <person name="Takami H."/>
        </authorList>
    </citation>
    <scope>NUCLEOTIDE SEQUENCE</scope>
    <source>
        <strain evidence="2">Expedition CK06-06</strain>
    </source>
</reference>